<evidence type="ECO:0000256" key="8">
    <source>
        <dbReference type="ARBA" id="ARBA00023065"/>
    </source>
</evidence>
<evidence type="ECO:0000256" key="6">
    <source>
        <dbReference type="ARBA" id="ARBA00022475"/>
    </source>
</evidence>
<dbReference type="SUPFAM" id="SSF51344">
    <property type="entry name" value="Epsilon subunit of F1F0-ATP synthase N-terminal domain"/>
    <property type="match status" value="1"/>
</dbReference>
<evidence type="ECO:0000256" key="14">
    <source>
        <dbReference type="HAMAP-Rule" id="MF_00530"/>
    </source>
</evidence>
<dbReference type="PANTHER" id="PTHR13822:SF10">
    <property type="entry name" value="ATP SYNTHASE EPSILON CHAIN, CHLOROPLASTIC"/>
    <property type="match status" value="1"/>
</dbReference>
<dbReference type="FunFam" id="1.20.5.440:FF:000001">
    <property type="entry name" value="ATP synthase epsilon chain"/>
    <property type="match status" value="1"/>
</dbReference>
<dbReference type="InterPro" id="IPR020546">
    <property type="entry name" value="ATP_synth_F1_dsu/esu_N"/>
</dbReference>
<dbReference type="NCBIfam" id="NF009977">
    <property type="entry name" value="PRK13442.1"/>
    <property type="match status" value="1"/>
</dbReference>
<dbReference type="EMBL" id="CP041217">
    <property type="protein sequence ID" value="QDH20877.1"/>
    <property type="molecule type" value="Genomic_DNA"/>
</dbReference>
<accession>A0A4Y6UX71</accession>
<dbReference type="KEGG" id="saca:FFV09_08465"/>
<sequence length="140" mass="15588">MSTFLLEIVTPERLIYSGDVSRIIAKSVEGDMGVLPGHIPTVAPLQIGALTVQHDGKRSHIAVHGGFLEVRRDKVVVLAESAELPESIDIDRARAARERAEMRLESGKMHQDEVDYMRAEFALKRALTRLDVTNMDIVNK</sequence>
<evidence type="ECO:0000256" key="3">
    <source>
        <dbReference type="ARBA" id="ARBA00005712"/>
    </source>
</evidence>
<feature type="domain" description="ATP synthase epsilon subunit C-terminal" evidence="16">
    <location>
        <begin position="86"/>
        <end position="133"/>
    </location>
</feature>
<organism evidence="18 19">
    <name type="scientific">Saccharibacillus brassicae</name>
    <dbReference type="NCBI Taxonomy" id="2583377"/>
    <lineage>
        <taxon>Bacteria</taxon>
        <taxon>Bacillati</taxon>
        <taxon>Bacillota</taxon>
        <taxon>Bacilli</taxon>
        <taxon>Bacillales</taxon>
        <taxon>Paenibacillaceae</taxon>
        <taxon>Saccharibacillus</taxon>
    </lineage>
</organism>
<evidence type="ECO:0000256" key="1">
    <source>
        <dbReference type="ARBA" id="ARBA00003543"/>
    </source>
</evidence>
<evidence type="ECO:0000256" key="11">
    <source>
        <dbReference type="ARBA" id="ARBA00023310"/>
    </source>
</evidence>
<dbReference type="InterPro" id="IPR036794">
    <property type="entry name" value="ATP_F1_dsu/esu_C_sf"/>
</dbReference>
<dbReference type="PANTHER" id="PTHR13822">
    <property type="entry name" value="ATP SYNTHASE DELTA/EPSILON CHAIN"/>
    <property type="match status" value="1"/>
</dbReference>
<dbReference type="NCBIfam" id="NF009980">
    <property type="entry name" value="PRK13446.1"/>
    <property type="match status" value="1"/>
</dbReference>
<dbReference type="HAMAP" id="MF_00530">
    <property type="entry name" value="ATP_synth_epsil_bac"/>
    <property type="match status" value="1"/>
</dbReference>
<evidence type="ECO:0000256" key="12">
    <source>
        <dbReference type="ARBA" id="ARBA00030215"/>
    </source>
</evidence>
<evidence type="ECO:0000313" key="18">
    <source>
        <dbReference type="EMBL" id="QDH20877.1"/>
    </source>
</evidence>
<dbReference type="NCBIfam" id="NF001846">
    <property type="entry name" value="PRK00571.1-3"/>
    <property type="match status" value="1"/>
</dbReference>
<dbReference type="Gene3D" id="1.20.5.440">
    <property type="entry name" value="ATP synthase delta/epsilon subunit, C-terminal domain"/>
    <property type="match status" value="1"/>
</dbReference>
<dbReference type="GO" id="GO:0005886">
    <property type="term" value="C:plasma membrane"/>
    <property type="evidence" value="ECO:0007669"/>
    <property type="project" value="UniProtKB-SubCell"/>
</dbReference>
<comment type="similarity">
    <text evidence="3 14 15">Belongs to the ATPase epsilon chain family.</text>
</comment>
<evidence type="ECO:0000256" key="7">
    <source>
        <dbReference type="ARBA" id="ARBA00022781"/>
    </source>
</evidence>
<evidence type="ECO:0000256" key="13">
    <source>
        <dbReference type="ARBA" id="ARBA00031795"/>
    </source>
</evidence>
<dbReference type="GO" id="GO:0005524">
    <property type="term" value="F:ATP binding"/>
    <property type="evidence" value="ECO:0007669"/>
    <property type="project" value="UniProtKB-UniRule"/>
</dbReference>
<name>A0A4Y6UX71_SACBS</name>
<keyword evidence="19" id="KW-1185">Reference proteome</keyword>
<dbReference type="InterPro" id="IPR020547">
    <property type="entry name" value="ATP_synth_F1_esu_C"/>
</dbReference>
<keyword evidence="6 14" id="KW-1003">Cell membrane</keyword>
<dbReference type="OrthoDB" id="9804110at2"/>
<dbReference type="GO" id="GO:0046933">
    <property type="term" value="F:proton-transporting ATP synthase activity, rotational mechanism"/>
    <property type="evidence" value="ECO:0007669"/>
    <property type="project" value="UniProtKB-UniRule"/>
</dbReference>
<dbReference type="Gene3D" id="2.60.15.10">
    <property type="entry name" value="F0F1 ATP synthase delta/epsilon subunit, N-terminal"/>
    <property type="match status" value="1"/>
</dbReference>
<keyword evidence="7 14" id="KW-0375">Hydrogen ion transport</keyword>
<dbReference type="SUPFAM" id="SSF46604">
    <property type="entry name" value="Epsilon subunit of F1F0-ATP synthase C-terminal domain"/>
    <property type="match status" value="1"/>
</dbReference>
<evidence type="ECO:0000256" key="10">
    <source>
        <dbReference type="ARBA" id="ARBA00023196"/>
    </source>
</evidence>
<evidence type="ECO:0000256" key="2">
    <source>
        <dbReference type="ARBA" id="ARBA00004202"/>
    </source>
</evidence>
<evidence type="ECO:0000256" key="15">
    <source>
        <dbReference type="RuleBase" id="RU003656"/>
    </source>
</evidence>
<dbReference type="RefSeq" id="WP_141447426.1">
    <property type="nucleotide sequence ID" value="NZ_CP041217.1"/>
</dbReference>
<dbReference type="Proteomes" id="UP000316968">
    <property type="component" value="Chromosome"/>
</dbReference>
<evidence type="ECO:0000259" key="16">
    <source>
        <dbReference type="Pfam" id="PF00401"/>
    </source>
</evidence>
<gene>
    <name evidence="14" type="primary">atpC</name>
    <name evidence="18" type="ORF">FFV09_08465</name>
</gene>
<dbReference type="Pfam" id="PF00401">
    <property type="entry name" value="ATP-synt_DE"/>
    <property type="match status" value="1"/>
</dbReference>
<comment type="function">
    <text evidence="1 14">Produces ATP from ADP in the presence of a proton gradient across the membrane.</text>
</comment>
<protein>
    <recommendedName>
        <fullName evidence="4 14">ATP synthase epsilon chain</fullName>
    </recommendedName>
    <alternativeName>
        <fullName evidence="13 14">ATP synthase F1 sector epsilon subunit</fullName>
    </alternativeName>
    <alternativeName>
        <fullName evidence="12 14">F-ATPase epsilon subunit</fullName>
    </alternativeName>
</protein>
<dbReference type="InterPro" id="IPR036771">
    <property type="entry name" value="ATPsynth_dsu/esu_N"/>
</dbReference>
<dbReference type="NCBIfam" id="TIGR01216">
    <property type="entry name" value="ATP_synt_epsi"/>
    <property type="match status" value="1"/>
</dbReference>
<comment type="subunit">
    <text evidence="14 15">F-type ATPases have 2 components, CF(1) - the catalytic core - and CF(0) - the membrane proton channel. CF(1) has five subunits: alpha(3), beta(3), gamma(1), delta(1), epsilon(1). CF(0) has three main subunits: a, b and c.</text>
</comment>
<feature type="domain" description="ATP synthase F1 complex delta/epsilon subunit N-terminal" evidence="17">
    <location>
        <begin position="6"/>
        <end position="82"/>
    </location>
</feature>
<reference evidence="18 19" key="1">
    <citation type="submission" date="2019-06" db="EMBL/GenBank/DDBJ databases">
        <title>Saccharibacillus brassicae sp. nov., an endophytic bacterium isolated from Chinese cabbage seeds (Brassica pekinensis).</title>
        <authorList>
            <person name="Jiang L."/>
            <person name="Lee J."/>
            <person name="Kim S.W."/>
        </authorList>
    </citation>
    <scope>NUCLEOTIDE SEQUENCE [LARGE SCALE GENOMIC DNA]</scope>
    <source>
        <strain evidence="19">KCTC 43072 / ATSA2</strain>
    </source>
</reference>
<keyword evidence="8 14" id="KW-0406">Ion transport</keyword>
<dbReference type="InterPro" id="IPR001469">
    <property type="entry name" value="ATP_synth_F1_dsu/esu"/>
</dbReference>
<keyword evidence="5 14" id="KW-0813">Transport</keyword>
<keyword evidence="11 14" id="KW-0066">ATP synthesis</keyword>
<evidence type="ECO:0000259" key="17">
    <source>
        <dbReference type="Pfam" id="PF02823"/>
    </source>
</evidence>
<evidence type="ECO:0000313" key="19">
    <source>
        <dbReference type="Proteomes" id="UP000316968"/>
    </source>
</evidence>
<keyword evidence="10 14" id="KW-0139">CF(1)</keyword>
<keyword evidence="9 14" id="KW-0472">Membrane</keyword>
<evidence type="ECO:0000256" key="9">
    <source>
        <dbReference type="ARBA" id="ARBA00023136"/>
    </source>
</evidence>
<evidence type="ECO:0000256" key="4">
    <source>
        <dbReference type="ARBA" id="ARBA00014480"/>
    </source>
</evidence>
<dbReference type="CDD" id="cd12152">
    <property type="entry name" value="F1-ATPase_delta"/>
    <property type="match status" value="1"/>
</dbReference>
<dbReference type="AlphaFoldDB" id="A0A4Y6UX71"/>
<dbReference type="Pfam" id="PF02823">
    <property type="entry name" value="ATP-synt_DE_N"/>
    <property type="match status" value="1"/>
</dbReference>
<comment type="subcellular location">
    <subcellularLocation>
        <location evidence="2 14">Cell membrane</location>
        <topology evidence="2 14">Peripheral membrane protein</topology>
    </subcellularLocation>
</comment>
<dbReference type="GO" id="GO:0045259">
    <property type="term" value="C:proton-transporting ATP synthase complex"/>
    <property type="evidence" value="ECO:0007669"/>
    <property type="project" value="UniProtKB-KW"/>
</dbReference>
<proteinExistence type="inferred from homology"/>
<evidence type="ECO:0000256" key="5">
    <source>
        <dbReference type="ARBA" id="ARBA00022448"/>
    </source>
</evidence>